<feature type="region of interest" description="Disordered" evidence="1">
    <location>
        <begin position="231"/>
        <end position="275"/>
    </location>
</feature>
<feature type="compositionally biased region" description="Acidic residues" evidence="1">
    <location>
        <begin position="176"/>
        <end position="186"/>
    </location>
</feature>
<reference evidence="3 4" key="1">
    <citation type="submission" date="2016-11" db="UniProtKB">
        <authorList>
            <consortium name="WormBaseParasite"/>
        </authorList>
    </citation>
    <scope>IDENTIFICATION</scope>
</reference>
<feature type="region of interest" description="Disordered" evidence="1">
    <location>
        <begin position="35"/>
        <end position="74"/>
    </location>
</feature>
<dbReference type="Proteomes" id="UP000095280">
    <property type="component" value="Unplaced"/>
</dbReference>
<dbReference type="WBParaSite" id="maker-uti_cns_0002127-snap-gene-0.2-mRNA-1">
    <property type="protein sequence ID" value="maker-uti_cns_0002127-snap-gene-0.2-mRNA-1"/>
    <property type="gene ID" value="maker-uti_cns_0002127-snap-gene-0.2"/>
</dbReference>
<evidence type="ECO:0000313" key="3">
    <source>
        <dbReference type="WBParaSite" id="maker-uti_cns_0001813-snap-gene-0.3-mRNA-1"/>
    </source>
</evidence>
<sequence length="275" mass="29015">CSGELLSSADAVRGYLSRPDACLCALPLACDLRQRRSRQRRRQADEQQDGGAETSTVEDAAEDSDEAVTLPEDSAEALEAARRLFNFRPDSPALWPPPLPAEEQQRLETCRSAKRLELKRAADSAVAAEDEEAAKKSKEAETAEPDPSDAAQDLSSGAAAAGSCQAESGAAAEEKLNEEEPDDLEASAESVNVIAPRRVATPESRLLVAGSSVTWVSGPLATQTAPVQAWAGSASRHRHASNGCFPGAPSMPLQQPPLGRQRAPSAPDGRPTQLA</sequence>
<dbReference type="WBParaSite" id="maker-uti_cns_0001813-snap-gene-0.3-mRNA-1">
    <property type="protein sequence ID" value="maker-uti_cns_0001813-snap-gene-0.3-mRNA-1"/>
    <property type="gene ID" value="maker-uti_cns_0001813-snap-gene-0.3"/>
</dbReference>
<keyword evidence="2" id="KW-1185">Reference proteome</keyword>
<feature type="compositionally biased region" description="Low complexity" evidence="1">
    <location>
        <begin position="148"/>
        <end position="171"/>
    </location>
</feature>
<dbReference type="AlphaFoldDB" id="A0A1I8GJU0"/>
<evidence type="ECO:0000313" key="4">
    <source>
        <dbReference type="WBParaSite" id="maker-uti_cns_0002127-snap-gene-0.2-mRNA-1"/>
    </source>
</evidence>
<evidence type="ECO:0000313" key="2">
    <source>
        <dbReference type="Proteomes" id="UP000095280"/>
    </source>
</evidence>
<accession>A0A1I8GJU0</accession>
<protein>
    <submittedName>
        <fullName evidence="3 4">PAM2 domain-containing protein</fullName>
    </submittedName>
</protein>
<proteinExistence type="predicted"/>
<feature type="region of interest" description="Disordered" evidence="1">
    <location>
        <begin position="119"/>
        <end position="202"/>
    </location>
</feature>
<organism evidence="2 4">
    <name type="scientific">Macrostomum lignano</name>
    <dbReference type="NCBI Taxonomy" id="282301"/>
    <lineage>
        <taxon>Eukaryota</taxon>
        <taxon>Metazoa</taxon>
        <taxon>Spiralia</taxon>
        <taxon>Lophotrochozoa</taxon>
        <taxon>Platyhelminthes</taxon>
        <taxon>Rhabditophora</taxon>
        <taxon>Macrostomorpha</taxon>
        <taxon>Macrostomida</taxon>
        <taxon>Macrostomidae</taxon>
        <taxon>Macrostomum</taxon>
    </lineage>
</organism>
<name>A0A1I8GJU0_9PLAT</name>
<evidence type="ECO:0000256" key="1">
    <source>
        <dbReference type="SAM" id="MobiDB-lite"/>
    </source>
</evidence>